<evidence type="ECO:0000256" key="3">
    <source>
        <dbReference type="ARBA" id="ARBA00022670"/>
    </source>
</evidence>
<feature type="domain" description="OTU" evidence="8">
    <location>
        <begin position="123"/>
        <end position="334"/>
    </location>
</feature>
<dbReference type="InterPro" id="IPR019400">
    <property type="entry name" value="Peptidase_C65_otubain"/>
</dbReference>
<keyword evidence="5" id="KW-0378">Hydrolase</keyword>
<accession>A0A6A6ER61</accession>
<dbReference type="PANTHER" id="PTHR12931:SF15">
    <property type="entry name" value="UBIQUITIN THIOESTERASE OTUBAIN-LIKE"/>
    <property type="match status" value="1"/>
</dbReference>
<dbReference type="CDD" id="cd22749">
    <property type="entry name" value="Otubain_C65"/>
    <property type="match status" value="1"/>
</dbReference>
<dbReference type="EMBL" id="ML994615">
    <property type="protein sequence ID" value="KAF2192580.1"/>
    <property type="molecule type" value="Genomic_DNA"/>
</dbReference>
<dbReference type="InterPro" id="IPR038765">
    <property type="entry name" value="Papain-like_cys_pep_sf"/>
</dbReference>
<dbReference type="SUPFAM" id="SSF54001">
    <property type="entry name" value="Cysteine proteinases"/>
    <property type="match status" value="1"/>
</dbReference>
<feature type="region of interest" description="Disordered" evidence="7">
    <location>
        <begin position="33"/>
        <end position="58"/>
    </location>
</feature>
<keyword evidence="10" id="KW-1185">Reference proteome</keyword>
<dbReference type="PANTHER" id="PTHR12931">
    <property type="entry name" value="UBIQUITIN THIOLESTERASE PROTEIN OTUB"/>
    <property type="match status" value="1"/>
</dbReference>
<keyword evidence="3" id="KW-0645">Protease</keyword>
<dbReference type="AlphaFoldDB" id="A0A6A6ER61"/>
<proteinExistence type="predicted"/>
<dbReference type="InterPro" id="IPR042468">
    <property type="entry name" value="Peptidase_C65_otubain_sub1"/>
</dbReference>
<keyword evidence="4" id="KW-0833">Ubl conjugation pathway</keyword>
<evidence type="ECO:0000313" key="10">
    <source>
        <dbReference type="Proteomes" id="UP000800200"/>
    </source>
</evidence>
<dbReference type="GO" id="GO:0004843">
    <property type="term" value="F:cysteine-type deubiquitinase activity"/>
    <property type="evidence" value="ECO:0007669"/>
    <property type="project" value="UniProtKB-EC"/>
</dbReference>
<evidence type="ECO:0000256" key="6">
    <source>
        <dbReference type="ARBA" id="ARBA00022807"/>
    </source>
</evidence>
<dbReference type="Gene3D" id="1.20.1300.20">
    <property type="entry name" value="Peptidase C65 Otubain, subdomain 2"/>
    <property type="match status" value="1"/>
</dbReference>
<dbReference type="GO" id="GO:0006508">
    <property type="term" value="P:proteolysis"/>
    <property type="evidence" value="ECO:0007669"/>
    <property type="project" value="UniProtKB-KW"/>
</dbReference>
<evidence type="ECO:0000256" key="5">
    <source>
        <dbReference type="ARBA" id="ARBA00022801"/>
    </source>
</evidence>
<dbReference type="GO" id="GO:0043130">
    <property type="term" value="F:ubiquitin binding"/>
    <property type="evidence" value="ECO:0007669"/>
    <property type="project" value="TreeGrafter"/>
</dbReference>
<evidence type="ECO:0000256" key="7">
    <source>
        <dbReference type="SAM" id="MobiDB-lite"/>
    </source>
</evidence>
<evidence type="ECO:0000256" key="1">
    <source>
        <dbReference type="ARBA" id="ARBA00000707"/>
    </source>
</evidence>
<reference evidence="9" key="1">
    <citation type="journal article" date="2020" name="Stud. Mycol.">
        <title>101 Dothideomycetes genomes: a test case for predicting lifestyles and emergence of pathogens.</title>
        <authorList>
            <person name="Haridas S."/>
            <person name="Albert R."/>
            <person name="Binder M."/>
            <person name="Bloem J."/>
            <person name="Labutti K."/>
            <person name="Salamov A."/>
            <person name="Andreopoulos B."/>
            <person name="Baker S."/>
            <person name="Barry K."/>
            <person name="Bills G."/>
            <person name="Bluhm B."/>
            <person name="Cannon C."/>
            <person name="Castanera R."/>
            <person name="Culley D."/>
            <person name="Daum C."/>
            <person name="Ezra D."/>
            <person name="Gonzalez J."/>
            <person name="Henrissat B."/>
            <person name="Kuo A."/>
            <person name="Liang C."/>
            <person name="Lipzen A."/>
            <person name="Lutzoni F."/>
            <person name="Magnuson J."/>
            <person name="Mondo S."/>
            <person name="Nolan M."/>
            <person name="Ohm R."/>
            <person name="Pangilinan J."/>
            <person name="Park H.-J."/>
            <person name="Ramirez L."/>
            <person name="Alfaro M."/>
            <person name="Sun H."/>
            <person name="Tritt A."/>
            <person name="Yoshinaga Y."/>
            <person name="Zwiers L.-H."/>
            <person name="Turgeon B."/>
            <person name="Goodwin S."/>
            <person name="Spatafora J."/>
            <person name="Crous P."/>
            <person name="Grigoriev I."/>
        </authorList>
    </citation>
    <scope>NUCLEOTIDE SEQUENCE</scope>
    <source>
        <strain evidence="9">CBS 207.26</strain>
    </source>
</reference>
<dbReference type="InterPro" id="IPR003323">
    <property type="entry name" value="OTU_dom"/>
</dbReference>
<gene>
    <name evidence="9" type="ORF">K469DRAFT_731080</name>
</gene>
<evidence type="ECO:0000259" key="8">
    <source>
        <dbReference type="PROSITE" id="PS50802"/>
    </source>
</evidence>
<dbReference type="GO" id="GO:0071108">
    <property type="term" value="P:protein K48-linked deubiquitination"/>
    <property type="evidence" value="ECO:0007669"/>
    <property type="project" value="TreeGrafter"/>
</dbReference>
<keyword evidence="6" id="KW-0788">Thiol protease</keyword>
<organism evidence="9 10">
    <name type="scientific">Zopfia rhizophila CBS 207.26</name>
    <dbReference type="NCBI Taxonomy" id="1314779"/>
    <lineage>
        <taxon>Eukaryota</taxon>
        <taxon>Fungi</taxon>
        <taxon>Dikarya</taxon>
        <taxon>Ascomycota</taxon>
        <taxon>Pezizomycotina</taxon>
        <taxon>Dothideomycetes</taxon>
        <taxon>Dothideomycetes incertae sedis</taxon>
        <taxon>Zopfiaceae</taxon>
        <taxon>Zopfia</taxon>
    </lineage>
</organism>
<dbReference type="GO" id="GO:0005634">
    <property type="term" value="C:nucleus"/>
    <property type="evidence" value="ECO:0007669"/>
    <property type="project" value="TreeGrafter"/>
</dbReference>
<evidence type="ECO:0000256" key="4">
    <source>
        <dbReference type="ARBA" id="ARBA00022786"/>
    </source>
</evidence>
<dbReference type="Gene3D" id="3.30.200.60">
    <property type="entry name" value="Peptidase C65 Otubain, subdomain 1"/>
    <property type="match status" value="1"/>
</dbReference>
<dbReference type="Proteomes" id="UP000800200">
    <property type="component" value="Unassembled WGS sequence"/>
</dbReference>
<name>A0A6A6ER61_9PEZI</name>
<comment type="catalytic activity">
    <reaction evidence="1">
        <text>Thiol-dependent hydrolysis of ester, thioester, amide, peptide and isopeptide bonds formed by the C-terminal Gly of ubiquitin (a 76-residue protein attached to proteins as an intracellular targeting signal).</text>
        <dbReference type="EC" id="3.4.19.12"/>
    </reaction>
</comment>
<dbReference type="InterPro" id="IPR042467">
    <property type="entry name" value="Peptidase_C65_otubain_sub2"/>
</dbReference>
<dbReference type="EC" id="3.4.19.12" evidence="2"/>
<dbReference type="OrthoDB" id="18915at2759"/>
<feature type="region of interest" description="Disordered" evidence="7">
    <location>
        <begin position="525"/>
        <end position="550"/>
    </location>
</feature>
<evidence type="ECO:0000256" key="2">
    <source>
        <dbReference type="ARBA" id="ARBA00012759"/>
    </source>
</evidence>
<protein>
    <recommendedName>
        <fullName evidence="2">ubiquitinyl hydrolase 1</fullName>
        <ecNumber evidence="2">3.4.19.12</ecNumber>
    </recommendedName>
</protein>
<evidence type="ECO:0000313" key="9">
    <source>
        <dbReference type="EMBL" id="KAF2192580.1"/>
    </source>
</evidence>
<dbReference type="PROSITE" id="PS50802">
    <property type="entry name" value="OTU"/>
    <property type="match status" value="1"/>
</dbReference>
<dbReference type="Pfam" id="PF10275">
    <property type="entry name" value="Peptidase_C65"/>
    <property type="match status" value="1"/>
</dbReference>
<sequence>MSPPAVLSSSYHSYAQPTFDHIVHPGLSYRPLPIRPPELPGGYNQQHTGHHGRTSTVRMSGPAAYMASDEELAQFQKLSNEYEPEVTGPLVGERQSSSAITTEYANADPVYRVKTAALPSKYAYFRTCRGDGHCGWRAIAFTYFEALLRVSDVNKFEDEEARLQSMHNLLNTAGFPEHVYIDFVEECFGLLQKLAASLRALDGTVADTLLESFNDLGVSMAIITYFKLLASAWIQAHPHEFQPFLEFQDVKTYCSQNIEAAQCEIDHLGIVALADSIIKPAGFALEVLYLDRSAGEEINTYRYDPTGPDGLVLQNPPTMRLLYRPGHYDILYKAEDVPQPAQQPQPVPTQPPLQVAIAGYAEDFVPMSSNMSEVMTMIPGMYPTGLGQRWPSVSYDYNPNPAPQPQMPPVPTYAPTQTPTAQVPSSHQDYVSPVHASHVNQHNPPSHHSIQLEPPATLPIHPPPVPPPITIERGTPITIERGGPFRPSMYELEPGFHSGQSHSLPFQTSIFRNSHYNTAHFLNPDFQPEEWSPDAEYATGNRGRHKSTSQ</sequence>